<reference evidence="2 3" key="1">
    <citation type="submission" date="2021-03" db="EMBL/GenBank/DDBJ databases">
        <title>Human Oral Microbial Genomes.</title>
        <authorList>
            <person name="Johnston C.D."/>
            <person name="Chen T."/>
            <person name="Dewhirst F.E."/>
        </authorList>
    </citation>
    <scope>NUCLEOTIDE SEQUENCE [LARGE SCALE GENOMIC DNA]</scope>
    <source>
        <strain evidence="2 3">DSMZ 100122</strain>
    </source>
</reference>
<dbReference type="RefSeq" id="WP_212323871.1">
    <property type="nucleotide sequence ID" value="NZ_AP024463.1"/>
</dbReference>
<dbReference type="InterPro" id="IPR029068">
    <property type="entry name" value="Glyas_Bleomycin-R_OHBP_Dase"/>
</dbReference>
<keyword evidence="3" id="KW-1185">Reference proteome</keyword>
<dbReference type="InterPro" id="IPR037523">
    <property type="entry name" value="VOC_core"/>
</dbReference>
<dbReference type="SUPFAM" id="SSF54593">
    <property type="entry name" value="Glyoxalase/Bleomycin resistance protein/Dihydroxybiphenyl dioxygenase"/>
    <property type="match status" value="1"/>
</dbReference>
<evidence type="ECO:0000259" key="1">
    <source>
        <dbReference type="PROSITE" id="PS51819"/>
    </source>
</evidence>
<evidence type="ECO:0000313" key="3">
    <source>
        <dbReference type="Proteomes" id="UP000678513"/>
    </source>
</evidence>
<protein>
    <recommendedName>
        <fullName evidence="1">VOC domain-containing protein</fullName>
    </recommendedName>
</protein>
<evidence type="ECO:0000313" key="2">
    <source>
        <dbReference type="EMBL" id="QUC08236.1"/>
    </source>
</evidence>
<dbReference type="Gene3D" id="3.10.180.10">
    <property type="entry name" value="2,3-Dihydroxybiphenyl 1,2-Dioxygenase, domain 1"/>
    <property type="match status" value="2"/>
</dbReference>
<proteinExistence type="predicted"/>
<organism evidence="2 3">
    <name type="scientific">Arachnia rubra</name>
    <dbReference type="NCBI Taxonomy" id="1547448"/>
    <lineage>
        <taxon>Bacteria</taxon>
        <taxon>Bacillati</taxon>
        <taxon>Actinomycetota</taxon>
        <taxon>Actinomycetes</taxon>
        <taxon>Propionibacteriales</taxon>
        <taxon>Propionibacteriaceae</taxon>
        <taxon>Arachnia</taxon>
    </lineage>
</organism>
<name>A0ABX7Y594_9ACTN</name>
<dbReference type="PROSITE" id="PS51819">
    <property type="entry name" value="VOC"/>
    <property type="match status" value="1"/>
</dbReference>
<feature type="domain" description="VOC" evidence="1">
    <location>
        <begin position="3"/>
        <end position="121"/>
    </location>
</feature>
<gene>
    <name evidence="2" type="ORF">J5A65_00310</name>
</gene>
<accession>A0ABX7Y594</accession>
<dbReference type="Proteomes" id="UP000678513">
    <property type="component" value="Chromosome"/>
</dbReference>
<sequence length="258" mass="28328">MTQPQQITLAVPDVETAAAWLSSIIGKPTGSDLLFTFDPGVELKLKACSPEPRKPPSITDLGTLHICFRVDGIHEVVDRINELPRTKALGDIIEIPNGPIQGNKWIYFQSPWGSLFELQEWPDPPAYTSGSNKRLYHEHPRQKPGALPGIRGLDHVGYSVADLDSTIANLTKKAGAQYVLGTELTVDEIFTRRQFGIDVACTSTMAMVVANGLNIELFKHGVFKQELPRSIDELGGHSLALSGIQWASDISDIKESHH</sequence>
<dbReference type="EMBL" id="CP072384">
    <property type="protein sequence ID" value="QUC08236.1"/>
    <property type="molecule type" value="Genomic_DNA"/>
</dbReference>